<dbReference type="GO" id="GO:0009368">
    <property type="term" value="C:endopeptidase Clp complex"/>
    <property type="evidence" value="ECO:0007669"/>
    <property type="project" value="TreeGrafter"/>
</dbReference>
<evidence type="ECO:0000256" key="3">
    <source>
        <dbReference type="ARBA" id="ARBA00022670"/>
    </source>
</evidence>
<name>A0AA86MNH7_9CLOT</name>
<protein>
    <recommendedName>
        <fullName evidence="6">ATP-dependent Clp protease proteolytic subunit</fullName>
    </recommendedName>
</protein>
<keyword evidence="3 7" id="KW-0645">Protease</keyword>
<dbReference type="InterPro" id="IPR029045">
    <property type="entry name" value="ClpP/crotonase-like_dom_sf"/>
</dbReference>
<evidence type="ECO:0000256" key="1">
    <source>
        <dbReference type="ARBA" id="ARBA00007039"/>
    </source>
</evidence>
<dbReference type="RefSeq" id="WP_210885862.1">
    <property type="nucleotide sequence ID" value="NZ_CAKJVE010000004.1"/>
</dbReference>
<dbReference type="GO" id="GO:0004176">
    <property type="term" value="F:ATP-dependent peptidase activity"/>
    <property type="evidence" value="ECO:0007669"/>
    <property type="project" value="InterPro"/>
</dbReference>
<dbReference type="Pfam" id="PF00574">
    <property type="entry name" value="CLP_protease"/>
    <property type="match status" value="1"/>
</dbReference>
<dbReference type="InterPro" id="IPR001907">
    <property type="entry name" value="ClpP"/>
</dbReference>
<keyword evidence="2" id="KW-0963">Cytoplasm</keyword>
<reference evidence="7" key="1">
    <citation type="submission" date="2021-10" db="EMBL/GenBank/DDBJ databases">
        <authorList>
            <person name="Mesa V."/>
        </authorList>
    </citation>
    <scope>NUCLEOTIDE SEQUENCE</scope>
    <source>
        <strain evidence="7">CC3_PB</strain>
    </source>
</reference>
<proteinExistence type="inferred from homology"/>
<sequence length="264" mass="29889">MAEKKMQCTQFDPKANCIKDVGYMEIKNETTEKAELYLYGDIVKDEWYKWSNDDTCPQDIADFLKDLDNFNDVDIFINSGGGSVHGGLAIYNQLKRHAGNKTVRVDGIAASIASVIACSGDKIIIPTNAQFMIHKPSICLWANMNADDLRHEAGVLDVCQDSIMAIYMDNVKEGIERQTIEDLVNVETWFTGETVTEYFNFEVEEGIEAVACASNYYNKYKNAPTGLKNKSFFNPKNQNTLPVMDEDTKIMLERIKNKSKTWDL</sequence>
<dbReference type="GO" id="GO:0006515">
    <property type="term" value="P:protein quality control for misfolded or incompletely synthesized proteins"/>
    <property type="evidence" value="ECO:0007669"/>
    <property type="project" value="TreeGrafter"/>
</dbReference>
<dbReference type="Gene3D" id="3.90.226.10">
    <property type="entry name" value="2-enoyl-CoA Hydratase, Chain A, domain 1"/>
    <property type="match status" value="1"/>
</dbReference>
<dbReference type="PANTHER" id="PTHR10381">
    <property type="entry name" value="ATP-DEPENDENT CLP PROTEASE PROTEOLYTIC SUBUNIT"/>
    <property type="match status" value="1"/>
</dbReference>
<evidence type="ECO:0000313" key="7">
    <source>
        <dbReference type="EMBL" id="CAG9705865.1"/>
    </source>
</evidence>
<dbReference type="PRINTS" id="PR00127">
    <property type="entry name" value="CLPPROTEASEP"/>
</dbReference>
<evidence type="ECO:0000256" key="4">
    <source>
        <dbReference type="ARBA" id="ARBA00022801"/>
    </source>
</evidence>
<accession>A0AA86MNH7</accession>
<dbReference type="InterPro" id="IPR023562">
    <property type="entry name" value="ClpP/TepA"/>
</dbReference>
<dbReference type="GO" id="GO:0004252">
    <property type="term" value="F:serine-type endopeptidase activity"/>
    <property type="evidence" value="ECO:0007669"/>
    <property type="project" value="InterPro"/>
</dbReference>
<dbReference type="PANTHER" id="PTHR10381:SF70">
    <property type="entry name" value="ATP-DEPENDENT CLP PROTEASE PROTEOLYTIC SUBUNIT"/>
    <property type="match status" value="1"/>
</dbReference>
<gene>
    <name evidence="7" type="ORF">CNEO_42128</name>
</gene>
<dbReference type="CDD" id="cd07016">
    <property type="entry name" value="S14_ClpP_1"/>
    <property type="match status" value="1"/>
</dbReference>
<dbReference type="AlphaFoldDB" id="A0AA86MNH7"/>
<dbReference type="EMBL" id="CAKJVE010000004">
    <property type="protein sequence ID" value="CAG9705865.1"/>
    <property type="molecule type" value="Genomic_DNA"/>
</dbReference>
<organism evidence="7 8">
    <name type="scientific">Clostridium neonatale</name>
    <dbReference type="NCBI Taxonomy" id="137838"/>
    <lineage>
        <taxon>Bacteria</taxon>
        <taxon>Bacillati</taxon>
        <taxon>Bacillota</taxon>
        <taxon>Clostridia</taxon>
        <taxon>Eubacteriales</taxon>
        <taxon>Clostridiaceae</taxon>
        <taxon>Clostridium</taxon>
    </lineage>
</organism>
<comment type="similarity">
    <text evidence="1 6">Belongs to the peptidase S14 family.</text>
</comment>
<dbReference type="SUPFAM" id="SSF52096">
    <property type="entry name" value="ClpP/crotonase"/>
    <property type="match status" value="1"/>
</dbReference>
<keyword evidence="4" id="KW-0378">Hydrolase</keyword>
<dbReference type="NCBIfam" id="NF045542">
    <property type="entry name" value="Clp_rel_HeadMat"/>
    <property type="match status" value="1"/>
</dbReference>
<comment type="caution">
    <text evidence="7">The sequence shown here is derived from an EMBL/GenBank/DDBJ whole genome shotgun (WGS) entry which is preliminary data.</text>
</comment>
<keyword evidence="5" id="KW-0720">Serine protease</keyword>
<evidence type="ECO:0000256" key="5">
    <source>
        <dbReference type="ARBA" id="ARBA00022825"/>
    </source>
</evidence>
<evidence type="ECO:0000313" key="8">
    <source>
        <dbReference type="Proteomes" id="UP000789738"/>
    </source>
</evidence>
<evidence type="ECO:0000256" key="2">
    <source>
        <dbReference type="ARBA" id="ARBA00022490"/>
    </source>
</evidence>
<dbReference type="GO" id="GO:0051117">
    <property type="term" value="F:ATPase binding"/>
    <property type="evidence" value="ECO:0007669"/>
    <property type="project" value="TreeGrafter"/>
</dbReference>
<dbReference type="Proteomes" id="UP000789738">
    <property type="component" value="Unassembled WGS sequence"/>
</dbReference>
<evidence type="ECO:0000256" key="6">
    <source>
        <dbReference type="RuleBase" id="RU003567"/>
    </source>
</evidence>